<dbReference type="EMBL" id="LN891121">
    <property type="protein sequence ID" value="CUS08661.1"/>
    <property type="molecule type" value="Genomic_DNA"/>
</dbReference>
<organism evidence="7 8">
    <name type="scientific">Tuber aestivum</name>
    <name type="common">summer truffle</name>
    <dbReference type="NCBI Taxonomy" id="59557"/>
    <lineage>
        <taxon>Eukaryota</taxon>
        <taxon>Fungi</taxon>
        <taxon>Dikarya</taxon>
        <taxon>Ascomycota</taxon>
        <taxon>Pezizomycotina</taxon>
        <taxon>Pezizomycetes</taxon>
        <taxon>Pezizales</taxon>
        <taxon>Tuberaceae</taxon>
        <taxon>Tuber</taxon>
    </lineage>
</organism>
<name>A0A292PPF6_9PEZI</name>
<sequence length="143" mass="15567">MTDSEVYFTLLRVSAAQTLRSAGITAAKPSVVDAFTDLLARYLTLLGTTTRNFAESGGRTQAELIDARMAMEHVGLLRPINIFNDPGDDDTEAVDALVEWFRGPQAADLRRVAGHAEKEGQVGKSDEWLGATKKLSEKRNTTA</sequence>
<dbReference type="PANTHER" id="PTHR46338">
    <property type="entry name" value="TRANSCRIPTION INITIATION FACTOR TFIID SUBUNIT 8"/>
    <property type="match status" value="1"/>
</dbReference>
<reference evidence="7" key="1">
    <citation type="submission" date="2015-10" db="EMBL/GenBank/DDBJ databases">
        <authorList>
            <person name="Regsiter A."/>
            <person name="william w."/>
        </authorList>
    </citation>
    <scope>NUCLEOTIDE SEQUENCE</scope>
    <source>
        <strain evidence="7">Montdore</strain>
    </source>
</reference>
<comment type="subcellular location">
    <subcellularLocation>
        <location evidence="1">Nucleus</location>
    </subcellularLocation>
</comment>
<dbReference type="GO" id="GO:0046982">
    <property type="term" value="F:protein heterodimerization activity"/>
    <property type="evidence" value="ECO:0007669"/>
    <property type="project" value="InterPro"/>
</dbReference>
<keyword evidence="3" id="KW-0804">Transcription</keyword>
<dbReference type="InterPro" id="IPR006565">
    <property type="entry name" value="BTP"/>
</dbReference>
<evidence type="ECO:0000256" key="3">
    <source>
        <dbReference type="ARBA" id="ARBA00023163"/>
    </source>
</evidence>
<accession>A0A292PPF6</accession>
<keyword evidence="4" id="KW-0539">Nucleus</keyword>
<evidence type="ECO:0000256" key="4">
    <source>
        <dbReference type="ARBA" id="ARBA00023242"/>
    </source>
</evidence>
<dbReference type="SMART" id="SM00576">
    <property type="entry name" value="BTP"/>
    <property type="match status" value="1"/>
</dbReference>
<dbReference type="Proteomes" id="UP001412239">
    <property type="component" value="Unassembled WGS sequence"/>
</dbReference>
<protein>
    <recommendedName>
        <fullName evidence="6">Bromodomain associated domain-containing protein</fullName>
    </recommendedName>
</protein>
<evidence type="ECO:0000313" key="7">
    <source>
        <dbReference type="EMBL" id="CUS08661.1"/>
    </source>
</evidence>
<proteinExistence type="predicted"/>
<dbReference type="Gene3D" id="1.10.20.10">
    <property type="entry name" value="Histone, subunit A"/>
    <property type="match status" value="1"/>
</dbReference>
<feature type="compositionally biased region" description="Basic and acidic residues" evidence="5">
    <location>
        <begin position="134"/>
        <end position="143"/>
    </location>
</feature>
<dbReference type="Pfam" id="PF07524">
    <property type="entry name" value="Bromo_TP"/>
    <property type="match status" value="1"/>
</dbReference>
<dbReference type="GO" id="GO:0005669">
    <property type="term" value="C:transcription factor TFIID complex"/>
    <property type="evidence" value="ECO:0007669"/>
    <property type="project" value="InterPro"/>
</dbReference>
<gene>
    <name evidence="7" type="ORF">GSTUAT00007306001</name>
</gene>
<evidence type="ECO:0000256" key="5">
    <source>
        <dbReference type="SAM" id="MobiDB-lite"/>
    </source>
</evidence>
<dbReference type="AlphaFoldDB" id="A0A292PPF6"/>
<keyword evidence="8" id="KW-1185">Reference proteome</keyword>
<dbReference type="PANTHER" id="PTHR46338:SF1">
    <property type="entry name" value="TRANSCRIPTION INITIATION FACTOR TFIID SUBUNIT 8"/>
    <property type="match status" value="1"/>
</dbReference>
<keyword evidence="2" id="KW-0805">Transcription regulation</keyword>
<evidence type="ECO:0000259" key="6">
    <source>
        <dbReference type="SMART" id="SM00576"/>
    </source>
</evidence>
<feature type="domain" description="Bromodomain associated" evidence="6">
    <location>
        <begin position="4"/>
        <end position="80"/>
    </location>
</feature>
<evidence type="ECO:0000313" key="8">
    <source>
        <dbReference type="Proteomes" id="UP001412239"/>
    </source>
</evidence>
<dbReference type="CDD" id="cd00076">
    <property type="entry name" value="HFD_SF"/>
    <property type="match status" value="1"/>
</dbReference>
<feature type="compositionally biased region" description="Basic and acidic residues" evidence="5">
    <location>
        <begin position="113"/>
        <end position="127"/>
    </location>
</feature>
<evidence type="ECO:0000256" key="1">
    <source>
        <dbReference type="ARBA" id="ARBA00004123"/>
    </source>
</evidence>
<dbReference type="InterPro" id="IPR009072">
    <property type="entry name" value="Histone-fold"/>
</dbReference>
<feature type="region of interest" description="Disordered" evidence="5">
    <location>
        <begin position="113"/>
        <end position="143"/>
    </location>
</feature>
<evidence type="ECO:0000256" key="2">
    <source>
        <dbReference type="ARBA" id="ARBA00023015"/>
    </source>
</evidence>
<dbReference type="InterPro" id="IPR037818">
    <property type="entry name" value="TAF8"/>
</dbReference>